<gene>
    <name evidence="1" type="ORF">PNAL_LOCUS5841</name>
</gene>
<dbReference type="EMBL" id="CAJVNV010000277">
    <property type="protein sequence ID" value="CAG8141764.1"/>
    <property type="molecule type" value="Genomic_DNA"/>
</dbReference>
<accession>A0A9W4HVW2</accession>
<protein>
    <submittedName>
        <fullName evidence="1">Uncharacterized protein</fullName>
    </submittedName>
</protein>
<name>A0A9W4HVW2_PENNA</name>
<evidence type="ECO:0000313" key="2">
    <source>
        <dbReference type="Proteomes" id="UP001153461"/>
    </source>
</evidence>
<dbReference type="Proteomes" id="UP001153461">
    <property type="component" value="Unassembled WGS sequence"/>
</dbReference>
<dbReference type="AlphaFoldDB" id="A0A9W4HVW2"/>
<sequence>MKNPVKQIRFPALEEILNYIQGVAETSSRWINWQIIRGKRHIWWETDWDVLSRWAQSIIETQERLREMTQRENFLKKYIHKYHAGSEAAKAALPDFIEELIALDHEYVRLERIYDALLAGCPVGPIKSGYEWIRKEPQWYLKSEWLRQDCARRGGCCGRECKCCENPPDPMRRKGWGHCTAQCACCNDELEDGFRLTERNRRMLKPDFDLTVYPWSDYSREMFRAYIWSLN</sequence>
<evidence type="ECO:0000313" key="1">
    <source>
        <dbReference type="EMBL" id="CAG8141764.1"/>
    </source>
</evidence>
<dbReference type="OrthoDB" id="5068804at2759"/>
<proteinExistence type="predicted"/>
<comment type="caution">
    <text evidence="1">The sequence shown here is derived from an EMBL/GenBank/DDBJ whole genome shotgun (WGS) entry which is preliminary data.</text>
</comment>
<reference evidence="1" key="1">
    <citation type="submission" date="2021-07" db="EMBL/GenBank/DDBJ databases">
        <authorList>
            <person name="Branca A.L. A."/>
        </authorList>
    </citation>
    <scope>NUCLEOTIDE SEQUENCE</scope>
</reference>
<organism evidence="1 2">
    <name type="scientific">Penicillium nalgiovense</name>
    <dbReference type="NCBI Taxonomy" id="60175"/>
    <lineage>
        <taxon>Eukaryota</taxon>
        <taxon>Fungi</taxon>
        <taxon>Dikarya</taxon>
        <taxon>Ascomycota</taxon>
        <taxon>Pezizomycotina</taxon>
        <taxon>Eurotiomycetes</taxon>
        <taxon>Eurotiomycetidae</taxon>
        <taxon>Eurotiales</taxon>
        <taxon>Aspergillaceae</taxon>
        <taxon>Penicillium</taxon>
    </lineage>
</organism>